<name>A0ACB7ZQN3_9AGAM</name>
<dbReference type="Proteomes" id="UP000790377">
    <property type="component" value="Unassembled WGS sequence"/>
</dbReference>
<organism evidence="1 2">
    <name type="scientific">Hygrophoropsis aurantiaca</name>
    <dbReference type="NCBI Taxonomy" id="72124"/>
    <lineage>
        <taxon>Eukaryota</taxon>
        <taxon>Fungi</taxon>
        <taxon>Dikarya</taxon>
        <taxon>Basidiomycota</taxon>
        <taxon>Agaricomycotina</taxon>
        <taxon>Agaricomycetes</taxon>
        <taxon>Agaricomycetidae</taxon>
        <taxon>Boletales</taxon>
        <taxon>Coniophorineae</taxon>
        <taxon>Hygrophoropsidaceae</taxon>
        <taxon>Hygrophoropsis</taxon>
    </lineage>
</organism>
<reference evidence="1" key="1">
    <citation type="journal article" date="2021" name="New Phytol.">
        <title>Evolutionary innovations through gain and loss of genes in the ectomycorrhizal Boletales.</title>
        <authorList>
            <person name="Wu G."/>
            <person name="Miyauchi S."/>
            <person name="Morin E."/>
            <person name="Kuo A."/>
            <person name="Drula E."/>
            <person name="Varga T."/>
            <person name="Kohler A."/>
            <person name="Feng B."/>
            <person name="Cao Y."/>
            <person name="Lipzen A."/>
            <person name="Daum C."/>
            <person name="Hundley H."/>
            <person name="Pangilinan J."/>
            <person name="Johnson J."/>
            <person name="Barry K."/>
            <person name="LaButti K."/>
            <person name="Ng V."/>
            <person name="Ahrendt S."/>
            <person name="Min B."/>
            <person name="Choi I.G."/>
            <person name="Park H."/>
            <person name="Plett J.M."/>
            <person name="Magnuson J."/>
            <person name="Spatafora J.W."/>
            <person name="Nagy L.G."/>
            <person name="Henrissat B."/>
            <person name="Grigoriev I.V."/>
            <person name="Yang Z.L."/>
            <person name="Xu J."/>
            <person name="Martin F.M."/>
        </authorList>
    </citation>
    <scope>NUCLEOTIDE SEQUENCE</scope>
    <source>
        <strain evidence="1">ATCC 28755</strain>
    </source>
</reference>
<proteinExistence type="predicted"/>
<comment type="caution">
    <text evidence="1">The sequence shown here is derived from an EMBL/GenBank/DDBJ whole genome shotgun (WGS) entry which is preliminary data.</text>
</comment>
<accession>A0ACB7ZQN3</accession>
<gene>
    <name evidence="1" type="ORF">BJ138DRAFT_197405</name>
</gene>
<dbReference type="EMBL" id="MU269177">
    <property type="protein sequence ID" value="KAH7903147.1"/>
    <property type="molecule type" value="Genomic_DNA"/>
</dbReference>
<evidence type="ECO:0000313" key="1">
    <source>
        <dbReference type="EMBL" id="KAH7903147.1"/>
    </source>
</evidence>
<protein>
    <submittedName>
        <fullName evidence="1">Uncharacterized protein</fullName>
    </submittedName>
</protein>
<keyword evidence="2" id="KW-1185">Reference proteome</keyword>
<sequence>MSGMRSALLDLLEKAVKTSKFKKVFEPTPFNGGGRRAFQNNDIRVDHGEPGTGMRVLQIQGQTENPTLKKFQQKKGTHAKVAVVKVDEGAGSGGATNGAEFIDSVAGQVD</sequence>
<evidence type="ECO:0000313" key="2">
    <source>
        <dbReference type="Proteomes" id="UP000790377"/>
    </source>
</evidence>